<organism evidence="3">
    <name type="scientific">Phragmatopoma lapidosa</name>
    <dbReference type="NCBI Taxonomy" id="341668"/>
    <lineage>
        <taxon>Eukaryota</taxon>
        <taxon>Metazoa</taxon>
        <taxon>Spiralia</taxon>
        <taxon>Lophotrochozoa</taxon>
        <taxon>Annelida</taxon>
        <taxon>Polychaeta</taxon>
        <taxon>Sedentaria</taxon>
        <taxon>Canalipalpata</taxon>
        <taxon>Sabellida</taxon>
        <taxon>Sabellariidae</taxon>
        <taxon>Phragmatopoma</taxon>
    </lineage>
</organism>
<reference evidence="3" key="1">
    <citation type="submission" date="2014-07" db="EMBL/GenBank/DDBJ databases">
        <authorList>
            <person name="Ciesielski A.L."/>
            <person name="Cooling G.T."/>
            <person name="Frankie M.C."/>
            <person name="Lierz K.L."/>
            <person name="Miller C.S."/>
            <person name="Rackow A.R."/>
            <person name="Uddin N."/>
            <person name="Dean M.A."/>
        </authorList>
    </citation>
    <scope>NUCLEOTIDE SEQUENCE</scope>
</reference>
<dbReference type="InterPro" id="IPR036508">
    <property type="entry name" value="Chitin-bd_dom_sf"/>
</dbReference>
<dbReference type="PROSITE" id="PS50940">
    <property type="entry name" value="CHIT_BIND_II"/>
    <property type="match status" value="1"/>
</dbReference>
<dbReference type="SUPFAM" id="SSF57625">
    <property type="entry name" value="Invertebrate chitin-binding proteins"/>
    <property type="match status" value="1"/>
</dbReference>
<dbReference type="GO" id="GO:0008061">
    <property type="term" value="F:chitin binding"/>
    <property type="evidence" value="ECO:0007669"/>
    <property type="project" value="InterPro"/>
</dbReference>
<feature type="chain" id="PRO_5001976336" description="Chitin-binding type-2 domain-containing protein" evidence="1">
    <location>
        <begin position="17"/>
        <end position="163"/>
    </location>
</feature>
<protein>
    <recommendedName>
        <fullName evidence="2">Chitin-binding type-2 domain-containing protein</fullName>
    </recommendedName>
</protein>
<evidence type="ECO:0000256" key="1">
    <source>
        <dbReference type="SAM" id="SignalP"/>
    </source>
</evidence>
<name>A0A0A0R233_9ANNE</name>
<dbReference type="InterPro" id="IPR002557">
    <property type="entry name" value="Chitin-bd_dom"/>
</dbReference>
<dbReference type="AlphaFoldDB" id="A0A0A0R233"/>
<sequence length="163" mass="17428">MTAFLLLVTFILGTNGQPDLLCRDEAGTPVPDGHYGIGCRSYTVCTNGAGTQVDCDPDEAYNHFLTPPGCGPIGAIPPPCGIIRDCSSLTDDSYPIFDNSEIDGYVPCKHFYTCLDSEDLGAQACPGDLIFNYYTQNCQNEWQVPTPCGSGGDPPTTVAYVLD</sequence>
<evidence type="ECO:0000259" key="2">
    <source>
        <dbReference type="PROSITE" id="PS50940"/>
    </source>
</evidence>
<dbReference type="EMBL" id="KM267669">
    <property type="protein sequence ID" value="AIU94795.1"/>
    <property type="molecule type" value="mRNA"/>
</dbReference>
<dbReference type="GO" id="GO:0005576">
    <property type="term" value="C:extracellular region"/>
    <property type="evidence" value="ECO:0007669"/>
    <property type="project" value="InterPro"/>
</dbReference>
<evidence type="ECO:0000313" key="3">
    <source>
        <dbReference type="EMBL" id="AIU94795.1"/>
    </source>
</evidence>
<accession>A0A0A0R233</accession>
<feature type="signal peptide" evidence="1">
    <location>
        <begin position="1"/>
        <end position="16"/>
    </location>
</feature>
<dbReference type="Pfam" id="PF01607">
    <property type="entry name" value="CBM_14"/>
    <property type="match status" value="1"/>
</dbReference>
<proteinExistence type="evidence at transcript level"/>
<feature type="domain" description="Chitin-binding type-2" evidence="2">
    <location>
        <begin position="83"/>
        <end position="150"/>
    </location>
</feature>
<dbReference type="Gene3D" id="2.170.140.10">
    <property type="entry name" value="Chitin binding domain"/>
    <property type="match status" value="1"/>
</dbReference>
<keyword evidence="1" id="KW-0732">Signal</keyword>